<dbReference type="InterPro" id="IPR010315">
    <property type="entry name" value="DUF915_hydro-like"/>
</dbReference>
<dbReference type="Proteomes" id="UP000294854">
    <property type="component" value="Unassembled WGS sequence"/>
</dbReference>
<dbReference type="OrthoDB" id="503948at2"/>
<dbReference type="EMBL" id="PUFO01000080">
    <property type="protein sequence ID" value="TDG73928.1"/>
    <property type="molecule type" value="Genomic_DNA"/>
</dbReference>
<dbReference type="Gene3D" id="3.40.50.1820">
    <property type="entry name" value="alpha/beta hydrolase"/>
    <property type="match status" value="1"/>
</dbReference>
<evidence type="ECO:0000256" key="1">
    <source>
        <dbReference type="SAM" id="Phobius"/>
    </source>
</evidence>
<name>A0A4V3A3B0_9LACO</name>
<evidence type="ECO:0000313" key="2">
    <source>
        <dbReference type="EMBL" id="TDG73928.1"/>
    </source>
</evidence>
<sequence length="278" mass="31318">MTYIRANLSLFIGIILVSFLIFFGFGVFVSNHSTSRAAYHRPTLLLTGYGAVSDTFDAMISRAEVKKDSQATVIATIHQNSVSYQGKWHPSDKHPMIKVVFADNKMSWMDNAKWLNRLLSSLKQKYGIKTFNAIAHSRGSLDLLVAYGEKHPLKLKRAVFVGAAANGHLGQDDKIGRNYFLKNGQPKYKHQAYADITKHKQDFPKGTHVLNLYGNVGNGSDTHVTNVSSQSLYPGLGSRFASYQQKMIKGKYVSHHWIIRKNGQVRKLALNYIWRSNN</sequence>
<keyword evidence="1" id="KW-1133">Transmembrane helix</keyword>
<protein>
    <recommendedName>
        <fullName evidence="4">Alpha/beta hydrolase</fullName>
    </recommendedName>
</protein>
<accession>A0A4V3A3B0</accession>
<reference evidence="2 3" key="1">
    <citation type="journal article" date="2019" name="Appl. Microbiol. Biotechnol.">
        <title>Uncovering carbohydrate metabolism through a genotype-phenotype association study of 56 lactic acid bacteria genomes.</title>
        <authorList>
            <person name="Buron-Moles G."/>
            <person name="Chailyan A."/>
            <person name="Dolejs I."/>
            <person name="Forster J."/>
            <person name="Miks M.H."/>
        </authorList>
    </citation>
    <scope>NUCLEOTIDE SEQUENCE [LARGE SCALE GENOMIC DNA]</scope>
    <source>
        <strain evidence="2 3">ATCC 49373</strain>
    </source>
</reference>
<gene>
    <name evidence="2" type="ORF">C5L31_002079</name>
</gene>
<evidence type="ECO:0008006" key="4">
    <source>
        <dbReference type="Google" id="ProtNLM"/>
    </source>
</evidence>
<dbReference type="RefSeq" id="WP_010619130.1">
    <property type="nucleotide sequence ID" value="NZ_CP042371.1"/>
</dbReference>
<dbReference type="STRING" id="1122149.FD44_GL000125"/>
<dbReference type="AlphaFoldDB" id="A0A4V3A3B0"/>
<keyword evidence="1" id="KW-0472">Membrane</keyword>
<dbReference type="Pfam" id="PF06028">
    <property type="entry name" value="DUF915"/>
    <property type="match status" value="1"/>
</dbReference>
<evidence type="ECO:0000313" key="3">
    <source>
        <dbReference type="Proteomes" id="UP000294854"/>
    </source>
</evidence>
<dbReference type="SUPFAM" id="SSF53474">
    <property type="entry name" value="alpha/beta-Hydrolases"/>
    <property type="match status" value="1"/>
</dbReference>
<comment type="caution">
    <text evidence="2">The sequence shown here is derived from an EMBL/GenBank/DDBJ whole genome shotgun (WGS) entry which is preliminary data.</text>
</comment>
<keyword evidence="3" id="KW-1185">Reference proteome</keyword>
<proteinExistence type="predicted"/>
<keyword evidence="1" id="KW-0812">Transmembrane</keyword>
<dbReference type="InterPro" id="IPR029058">
    <property type="entry name" value="AB_hydrolase_fold"/>
</dbReference>
<feature type="transmembrane region" description="Helical" evidence="1">
    <location>
        <begin position="6"/>
        <end position="29"/>
    </location>
</feature>
<organism evidence="2 3">
    <name type="scientific">Secundilactobacillus malefermentans</name>
    <dbReference type="NCBI Taxonomy" id="176292"/>
    <lineage>
        <taxon>Bacteria</taxon>
        <taxon>Bacillati</taxon>
        <taxon>Bacillota</taxon>
        <taxon>Bacilli</taxon>
        <taxon>Lactobacillales</taxon>
        <taxon>Lactobacillaceae</taxon>
        <taxon>Secundilactobacillus</taxon>
    </lineage>
</organism>